<protein>
    <submittedName>
        <fullName evidence="2">Uncharacterized protein</fullName>
    </submittedName>
</protein>
<dbReference type="GeneID" id="43759406"/>
<dbReference type="RefSeq" id="WP_158502300.1">
    <property type="nucleotide sequence ID" value="NZ_BJOA01000172.1"/>
</dbReference>
<organism evidence="2 3">
    <name type="scientific">Aneurinibacillus migulanus</name>
    <name type="common">Bacillus migulanus</name>
    <dbReference type="NCBI Taxonomy" id="47500"/>
    <lineage>
        <taxon>Bacteria</taxon>
        <taxon>Bacillati</taxon>
        <taxon>Bacillota</taxon>
        <taxon>Bacilli</taxon>
        <taxon>Bacillales</taxon>
        <taxon>Paenibacillaceae</taxon>
        <taxon>Aneurinibacillus group</taxon>
        <taxon>Aneurinibacillus</taxon>
    </lineage>
</organism>
<gene>
    <name evidence="2" type="ORF">SAMN04487909_114102</name>
</gene>
<feature type="compositionally biased region" description="Basic and acidic residues" evidence="1">
    <location>
        <begin position="31"/>
        <end position="49"/>
    </location>
</feature>
<dbReference type="AlphaFoldDB" id="A0A1G8S909"/>
<accession>A0A1G8S909</accession>
<sequence>MDKEKQGTPTTLKELEKKHEMQKEVSSTMEHNQKLKEVSRKEEMIQDEP</sequence>
<reference evidence="2 3" key="1">
    <citation type="submission" date="2016-10" db="EMBL/GenBank/DDBJ databases">
        <authorList>
            <person name="de Groot N.N."/>
        </authorList>
    </citation>
    <scope>NUCLEOTIDE SEQUENCE [LARGE SCALE GENOMIC DNA]</scope>
    <source>
        <strain evidence="2 3">DSM 2895</strain>
    </source>
</reference>
<feature type="region of interest" description="Disordered" evidence="1">
    <location>
        <begin position="1"/>
        <end position="49"/>
    </location>
</feature>
<dbReference type="EMBL" id="FNED01000014">
    <property type="protein sequence ID" value="SDJ25696.1"/>
    <property type="molecule type" value="Genomic_DNA"/>
</dbReference>
<name>A0A1G8S909_ANEMI</name>
<dbReference type="Proteomes" id="UP000182836">
    <property type="component" value="Unassembled WGS sequence"/>
</dbReference>
<proteinExistence type="predicted"/>
<evidence type="ECO:0000313" key="2">
    <source>
        <dbReference type="EMBL" id="SDJ25696.1"/>
    </source>
</evidence>
<evidence type="ECO:0000256" key="1">
    <source>
        <dbReference type="SAM" id="MobiDB-lite"/>
    </source>
</evidence>
<feature type="compositionally biased region" description="Basic and acidic residues" evidence="1">
    <location>
        <begin position="13"/>
        <end position="23"/>
    </location>
</feature>
<evidence type="ECO:0000313" key="3">
    <source>
        <dbReference type="Proteomes" id="UP000182836"/>
    </source>
</evidence>